<dbReference type="EMBL" id="KQ257465">
    <property type="protein sequence ID" value="KNC97111.1"/>
    <property type="molecule type" value="Genomic_DNA"/>
</dbReference>
<feature type="domain" description="FAS1-like dehydratase" evidence="1">
    <location>
        <begin position="81"/>
        <end position="173"/>
    </location>
</feature>
<organism evidence="2 3">
    <name type="scientific">Spizellomyces punctatus (strain DAOM BR117)</name>
    <dbReference type="NCBI Taxonomy" id="645134"/>
    <lineage>
        <taxon>Eukaryota</taxon>
        <taxon>Fungi</taxon>
        <taxon>Fungi incertae sedis</taxon>
        <taxon>Chytridiomycota</taxon>
        <taxon>Chytridiomycota incertae sedis</taxon>
        <taxon>Chytridiomycetes</taxon>
        <taxon>Spizellomycetales</taxon>
        <taxon>Spizellomycetaceae</taxon>
        <taxon>Spizellomyces</taxon>
    </lineage>
</organism>
<dbReference type="STRING" id="645134.A0A0L0H855"/>
<evidence type="ECO:0000313" key="3">
    <source>
        <dbReference type="Proteomes" id="UP000053201"/>
    </source>
</evidence>
<dbReference type="RefSeq" id="XP_016605151.1">
    <property type="nucleotide sequence ID" value="XM_016755668.1"/>
</dbReference>
<dbReference type="GO" id="GO:0005739">
    <property type="term" value="C:mitochondrion"/>
    <property type="evidence" value="ECO:0007669"/>
    <property type="project" value="TreeGrafter"/>
</dbReference>
<evidence type="ECO:0000313" key="2">
    <source>
        <dbReference type="EMBL" id="KNC97111.1"/>
    </source>
</evidence>
<name>A0A0L0H855_SPIPD</name>
<keyword evidence="3" id="KW-1185">Reference proteome</keyword>
<evidence type="ECO:0000259" key="1">
    <source>
        <dbReference type="Pfam" id="PF13452"/>
    </source>
</evidence>
<dbReference type="PANTHER" id="PTHR28152">
    <property type="entry name" value="HYDROXYACYL-THIOESTER DEHYDRATASE TYPE 2, MITOCHONDRIAL"/>
    <property type="match status" value="1"/>
</dbReference>
<sequence>MLPLRTTALGCQRVPRSVSRSLSTLSHQKLATWQESLKKKAINETDEITSGHSHLVALTLDPSTPRDPFATFPAGHPLPSGYHFALFPPRIPESDLAPDGYDTEFSPPEPYIQRMWAGGSFEFVPDNPLRVGQTVKQTTRLDDVQIKQGPRGEAVLVWLEKVVENEHGRSLRERRCLAYMGKERNPTVGGRVVPIKTVAEFARTITPTIVTLFRYSAVTFNSHRIHYDNHYAKDQEGYPDCLTHGPLTATLLLDLLERHLANSGAKIKSFSYRTLSPLIVNDPVTFCGKKTAANQFELWAKNKQGGIAVKGSAEVS</sequence>
<dbReference type="InterPro" id="IPR039569">
    <property type="entry name" value="FAS1-like_DH_region"/>
</dbReference>
<dbReference type="Pfam" id="PF13452">
    <property type="entry name" value="FAS1_DH_region"/>
    <property type="match status" value="1"/>
</dbReference>
<dbReference type="AlphaFoldDB" id="A0A0L0H855"/>
<dbReference type="GeneID" id="27690714"/>
<dbReference type="eggNOG" id="ENOG502S5QU">
    <property type="taxonomic scope" value="Eukaryota"/>
</dbReference>
<protein>
    <recommendedName>
        <fullName evidence="1">FAS1-like dehydratase domain-containing protein</fullName>
    </recommendedName>
</protein>
<dbReference type="InterPro" id="IPR052741">
    <property type="entry name" value="Mitochondrial_HTD2"/>
</dbReference>
<dbReference type="SUPFAM" id="SSF54637">
    <property type="entry name" value="Thioesterase/thiol ester dehydrase-isomerase"/>
    <property type="match status" value="1"/>
</dbReference>
<dbReference type="InterPro" id="IPR029069">
    <property type="entry name" value="HotDog_dom_sf"/>
</dbReference>
<dbReference type="Gene3D" id="3.10.129.10">
    <property type="entry name" value="Hotdog Thioesterase"/>
    <property type="match status" value="1"/>
</dbReference>
<dbReference type="VEuPathDB" id="FungiDB:SPPG_07504"/>
<dbReference type="Proteomes" id="UP000053201">
    <property type="component" value="Unassembled WGS sequence"/>
</dbReference>
<reference evidence="2 3" key="1">
    <citation type="submission" date="2009-08" db="EMBL/GenBank/DDBJ databases">
        <title>The Genome Sequence of Spizellomyces punctatus strain DAOM BR117.</title>
        <authorList>
            <consortium name="The Broad Institute Genome Sequencing Platform"/>
            <person name="Russ C."/>
            <person name="Cuomo C."/>
            <person name="Shea T."/>
            <person name="Young S.K."/>
            <person name="Zeng Q."/>
            <person name="Koehrsen M."/>
            <person name="Haas B."/>
            <person name="Borodovsky M."/>
            <person name="Guigo R."/>
            <person name="Alvarado L."/>
            <person name="Berlin A."/>
            <person name="Bochicchio J."/>
            <person name="Borenstein D."/>
            <person name="Chapman S."/>
            <person name="Chen Z."/>
            <person name="Engels R."/>
            <person name="Freedman E."/>
            <person name="Gellesch M."/>
            <person name="Goldberg J."/>
            <person name="Griggs A."/>
            <person name="Gujja S."/>
            <person name="Heiman D."/>
            <person name="Hepburn T."/>
            <person name="Howarth C."/>
            <person name="Jen D."/>
            <person name="Larson L."/>
            <person name="Lewis B."/>
            <person name="Mehta T."/>
            <person name="Park D."/>
            <person name="Pearson M."/>
            <person name="Roberts A."/>
            <person name="Saif S."/>
            <person name="Shenoy N."/>
            <person name="Sisk P."/>
            <person name="Stolte C."/>
            <person name="Sykes S."/>
            <person name="Thomson T."/>
            <person name="Walk T."/>
            <person name="White J."/>
            <person name="Yandava C."/>
            <person name="Burger G."/>
            <person name="Gray M.W."/>
            <person name="Holland P.W.H."/>
            <person name="King N."/>
            <person name="Lang F.B.F."/>
            <person name="Roger A.J."/>
            <person name="Ruiz-Trillo I."/>
            <person name="Lander E."/>
            <person name="Nusbaum C."/>
        </authorList>
    </citation>
    <scope>NUCLEOTIDE SEQUENCE [LARGE SCALE GENOMIC DNA]</scope>
    <source>
        <strain evidence="2 3">DAOM BR117</strain>
    </source>
</reference>
<accession>A0A0L0H855</accession>
<dbReference type="OrthoDB" id="3257538at2759"/>
<dbReference type="InParanoid" id="A0A0L0H855"/>
<dbReference type="GO" id="GO:0019171">
    <property type="term" value="F:(3R)-hydroxyacyl-[acyl-carrier-protein] dehydratase activity"/>
    <property type="evidence" value="ECO:0007669"/>
    <property type="project" value="TreeGrafter"/>
</dbReference>
<dbReference type="OMA" id="IHYDRRY"/>
<gene>
    <name evidence="2" type="ORF">SPPG_07504</name>
</gene>
<dbReference type="PANTHER" id="PTHR28152:SF1">
    <property type="entry name" value="HYDROXYACYL-THIOESTER DEHYDRATASE TYPE 2, MITOCHONDRIAL"/>
    <property type="match status" value="1"/>
</dbReference>
<dbReference type="FunCoup" id="A0A0L0H855">
    <property type="interactions" value="150"/>
</dbReference>
<proteinExistence type="predicted"/>